<dbReference type="Proteomes" id="UP001257739">
    <property type="component" value="Unassembled WGS sequence"/>
</dbReference>
<dbReference type="RefSeq" id="WP_309965926.1">
    <property type="nucleotide sequence ID" value="NZ_JAVDWH010000001.1"/>
</dbReference>
<sequence>MSLRQWFRPGLLGLHAFAAVALVACVVMGLWQLGVYDSRQEHERADSQTVPRVALDGLWGADDPFESRLNQRPVTIDGEFAPADEQIWVAGKVQDGRTGVWLLAPVKVGDAALAVVRGWAPAVTEFPDVPAGQVTIEATLQGGEGGGAPFDPKTREIGAVRIPALTNELPYDLYSGFAISTTAEVSGGLALADPPTKDVPWTTGLRNLAYALQWWVFGAFALFMWWRMTTESVAAAKPKVA</sequence>
<dbReference type="EMBL" id="JAVDWH010000001">
    <property type="protein sequence ID" value="MDR7085500.1"/>
    <property type="molecule type" value="Genomic_DNA"/>
</dbReference>
<accession>A0ABU1UJY7</accession>
<comment type="subcellular location">
    <subcellularLocation>
        <location evidence="1">Cell membrane</location>
        <topology evidence="1">Multi-pass membrane protein</topology>
    </subcellularLocation>
</comment>
<name>A0ABU1UJY7_9ACTN</name>
<dbReference type="Pfam" id="PF02104">
    <property type="entry name" value="SURF1"/>
    <property type="match status" value="1"/>
</dbReference>
<feature type="transmembrane region" description="Helical" evidence="1">
    <location>
        <begin position="207"/>
        <end position="226"/>
    </location>
</feature>
<dbReference type="PROSITE" id="PS51257">
    <property type="entry name" value="PROKAR_LIPOPROTEIN"/>
    <property type="match status" value="1"/>
</dbReference>
<comment type="similarity">
    <text evidence="1">Belongs to the SURF1 family.</text>
</comment>
<comment type="caution">
    <text evidence="2">The sequence shown here is derived from an EMBL/GenBank/DDBJ whole genome shotgun (WGS) entry which is preliminary data.</text>
</comment>
<dbReference type="CDD" id="cd06662">
    <property type="entry name" value="SURF1"/>
    <property type="match status" value="1"/>
</dbReference>
<keyword evidence="1" id="KW-1003">Cell membrane</keyword>
<organism evidence="2 3">
    <name type="scientific">Aeromicrobium panaciterrae</name>
    <dbReference type="NCBI Taxonomy" id="363861"/>
    <lineage>
        <taxon>Bacteria</taxon>
        <taxon>Bacillati</taxon>
        <taxon>Actinomycetota</taxon>
        <taxon>Actinomycetes</taxon>
        <taxon>Propionibacteriales</taxon>
        <taxon>Nocardioidaceae</taxon>
        <taxon>Aeromicrobium</taxon>
    </lineage>
</organism>
<proteinExistence type="inferred from homology"/>
<protein>
    <recommendedName>
        <fullName evidence="1">SURF1-like protein</fullName>
    </recommendedName>
</protein>
<keyword evidence="3" id="KW-1185">Reference proteome</keyword>
<dbReference type="PROSITE" id="PS50895">
    <property type="entry name" value="SURF1"/>
    <property type="match status" value="1"/>
</dbReference>
<evidence type="ECO:0000313" key="2">
    <source>
        <dbReference type="EMBL" id="MDR7085500.1"/>
    </source>
</evidence>
<feature type="transmembrane region" description="Helical" evidence="1">
    <location>
        <begin position="12"/>
        <end position="34"/>
    </location>
</feature>
<dbReference type="InterPro" id="IPR002994">
    <property type="entry name" value="Surf1/Shy1"/>
</dbReference>
<keyword evidence="1" id="KW-1133">Transmembrane helix</keyword>
<keyword evidence="1" id="KW-0812">Transmembrane</keyword>
<keyword evidence="1" id="KW-0472">Membrane</keyword>
<reference evidence="2 3" key="1">
    <citation type="submission" date="2023-07" db="EMBL/GenBank/DDBJ databases">
        <title>Sorghum-associated microbial communities from plants grown in Nebraska, USA.</title>
        <authorList>
            <person name="Schachtman D."/>
        </authorList>
    </citation>
    <scope>NUCLEOTIDE SEQUENCE [LARGE SCALE GENOMIC DNA]</scope>
    <source>
        <strain evidence="2 3">BE248</strain>
    </source>
</reference>
<evidence type="ECO:0000313" key="3">
    <source>
        <dbReference type="Proteomes" id="UP001257739"/>
    </source>
</evidence>
<evidence type="ECO:0000256" key="1">
    <source>
        <dbReference type="RuleBase" id="RU363076"/>
    </source>
</evidence>
<gene>
    <name evidence="2" type="ORF">J2X11_000339</name>
</gene>